<feature type="transmembrane region" description="Helical" evidence="1">
    <location>
        <begin position="93"/>
        <end position="110"/>
    </location>
</feature>
<keyword evidence="3" id="KW-1185">Reference proteome</keyword>
<keyword evidence="1" id="KW-1133">Transmembrane helix</keyword>
<comment type="caution">
    <text evidence="2">The sequence shown here is derived from an EMBL/GenBank/DDBJ whole genome shotgun (WGS) entry which is preliminary data.</text>
</comment>
<evidence type="ECO:0000313" key="2">
    <source>
        <dbReference type="EMBL" id="KAL3501530.1"/>
    </source>
</evidence>
<dbReference type="InterPro" id="IPR039926">
    <property type="entry name" value="Egg_app_1"/>
</dbReference>
<protein>
    <submittedName>
        <fullName evidence="2">Uncharacterized protein</fullName>
    </submittedName>
</protein>
<sequence length="153" mass="17550">MGSTTQTMISNLQEKLKGIVGENMIIMMNSTHAKLKEILGADEIMKYLQVKLKELRLMVESSGYFSMGWLDKVFPPETRNQYIIPPWLLHGKAPYVVSVLAGLLLLWYCCSSTKGGKTMKAPGRKNVRMRRTEFEDNPKGYFRDLHGSKRKNY</sequence>
<dbReference type="Proteomes" id="UP001630127">
    <property type="component" value="Unassembled WGS sequence"/>
</dbReference>
<keyword evidence="1" id="KW-0472">Membrane</keyword>
<reference evidence="2 3" key="1">
    <citation type="submission" date="2024-11" db="EMBL/GenBank/DDBJ databases">
        <title>A near-complete genome assembly of Cinchona calisaya.</title>
        <authorList>
            <person name="Lian D.C."/>
            <person name="Zhao X.W."/>
            <person name="Wei L."/>
        </authorList>
    </citation>
    <scope>NUCLEOTIDE SEQUENCE [LARGE SCALE GENOMIC DNA]</scope>
    <source>
        <tissue evidence="2">Nenye</tissue>
    </source>
</reference>
<gene>
    <name evidence="2" type="ORF">ACH5RR_035979</name>
</gene>
<name>A0ABD2Y400_9GENT</name>
<keyword evidence="1" id="KW-0812">Transmembrane</keyword>
<evidence type="ECO:0000256" key="1">
    <source>
        <dbReference type="SAM" id="Phobius"/>
    </source>
</evidence>
<accession>A0ABD2Y400</accession>
<dbReference type="AlphaFoldDB" id="A0ABD2Y400"/>
<dbReference type="PANTHER" id="PTHR33333">
    <property type="entry name" value="ERYTHROCYTE MEMBRANE PROTEIN 1-LIKE"/>
    <property type="match status" value="1"/>
</dbReference>
<evidence type="ECO:0000313" key="3">
    <source>
        <dbReference type="Proteomes" id="UP001630127"/>
    </source>
</evidence>
<proteinExistence type="predicted"/>
<organism evidence="2 3">
    <name type="scientific">Cinchona calisaya</name>
    <dbReference type="NCBI Taxonomy" id="153742"/>
    <lineage>
        <taxon>Eukaryota</taxon>
        <taxon>Viridiplantae</taxon>
        <taxon>Streptophyta</taxon>
        <taxon>Embryophyta</taxon>
        <taxon>Tracheophyta</taxon>
        <taxon>Spermatophyta</taxon>
        <taxon>Magnoliopsida</taxon>
        <taxon>eudicotyledons</taxon>
        <taxon>Gunneridae</taxon>
        <taxon>Pentapetalae</taxon>
        <taxon>asterids</taxon>
        <taxon>lamiids</taxon>
        <taxon>Gentianales</taxon>
        <taxon>Rubiaceae</taxon>
        <taxon>Cinchonoideae</taxon>
        <taxon>Cinchoneae</taxon>
        <taxon>Cinchona</taxon>
    </lineage>
</organism>
<dbReference type="EMBL" id="JBJUIK010000015">
    <property type="protein sequence ID" value="KAL3501530.1"/>
    <property type="molecule type" value="Genomic_DNA"/>
</dbReference>
<dbReference type="PANTHER" id="PTHR33333:SF46">
    <property type="entry name" value="LOW QUALITY PROTEIN: GLYCINE-RICH PROTEIN DOT1"/>
    <property type="match status" value="1"/>
</dbReference>